<dbReference type="EMBL" id="KI894027">
    <property type="protein sequence ID" value="OBR89042.1"/>
    <property type="molecule type" value="Genomic_DNA"/>
</dbReference>
<dbReference type="GeneID" id="28964563"/>
<feature type="transmembrane region" description="Helical" evidence="1">
    <location>
        <begin position="65"/>
        <end position="84"/>
    </location>
</feature>
<reference evidence="2" key="1">
    <citation type="submission" date="2013-07" db="EMBL/GenBank/DDBJ databases">
        <title>The Genome Sequence of Cryptococcus dejecticola CBS10117.</title>
        <authorList>
            <consortium name="The Broad Institute Genome Sequencing Platform"/>
            <person name="Cuomo C."/>
            <person name="Litvintseva A."/>
            <person name="Chen Y."/>
            <person name="Heitman J."/>
            <person name="Sun S."/>
            <person name="Springer D."/>
            <person name="Dromer F."/>
            <person name="Young S.K."/>
            <person name="Zeng Q."/>
            <person name="Gargeya S."/>
            <person name="Fitzgerald M."/>
            <person name="Abouelleil A."/>
            <person name="Alvarado L."/>
            <person name="Berlin A.M."/>
            <person name="Chapman S.B."/>
            <person name="Dewar J."/>
            <person name="Goldberg J."/>
            <person name="Griggs A."/>
            <person name="Gujja S."/>
            <person name="Hansen M."/>
            <person name="Howarth C."/>
            <person name="Imamovic A."/>
            <person name="Larimer J."/>
            <person name="McCowan C."/>
            <person name="Murphy C."/>
            <person name="Pearson M."/>
            <person name="Priest M."/>
            <person name="Roberts A."/>
            <person name="Saif S."/>
            <person name="Shea T."/>
            <person name="Sykes S."/>
            <person name="Wortman J."/>
            <person name="Nusbaum C."/>
            <person name="Birren B."/>
        </authorList>
    </citation>
    <scope>NUCLEOTIDE SEQUENCE [LARGE SCALE GENOMIC DNA]</scope>
    <source>
        <strain evidence="2">CBS 10117</strain>
    </source>
</reference>
<accession>A0A1A6AG35</accession>
<keyword evidence="1" id="KW-1133">Transmembrane helix</keyword>
<dbReference type="VEuPathDB" id="FungiDB:I303_00864"/>
<proteinExistence type="predicted"/>
<evidence type="ECO:0000313" key="3">
    <source>
        <dbReference type="EMBL" id="WWC58321.1"/>
    </source>
</evidence>
<dbReference type="RefSeq" id="XP_018266884.1">
    <property type="nucleotide sequence ID" value="XM_018404230.1"/>
</dbReference>
<dbReference type="AlphaFoldDB" id="A0A1A6AG35"/>
<sequence length="148" mass="16232">MAKPKPSTLQLRLNSIYTPILLTLTVLSIYLITGSLITNRPSPPVFLTAALGLVVAAYRPNLLTALISIGVVLFIDIFLAIDYVHGECWYDVLVGGKSWHKERLGELAWYTQCVQPAQAWWIMAIVGLLWLSIAVVSATSAASSFKSQ</sequence>
<dbReference type="KEGG" id="kdj:28964563"/>
<organism evidence="2">
    <name type="scientific">Kwoniella dejecticola CBS 10117</name>
    <dbReference type="NCBI Taxonomy" id="1296121"/>
    <lineage>
        <taxon>Eukaryota</taxon>
        <taxon>Fungi</taxon>
        <taxon>Dikarya</taxon>
        <taxon>Basidiomycota</taxon>
        <taxon>Agaricomycotina</taxon>
        <taxon>Tremellomycetes</taxon>
        <taxon>Tremellales</taxon>
        <taxon>Cryptococcaceae</taxon>
        <taxon>Kwoniella</taxon>
    </lineage>
</organism>
<evidence type="ECO:0000313" key="4">
    <source>
        <dbReference type="Proteomes" id="UP000078595"/>
    </source>
</evidence>
<evidence type="ECO:0000256" key="1">
    <source>
        <dbReference type="SAM" id="Phobius"/>
    </source>
</evidence>
<name>A0A1A6AG35_9TREE</name>
<dbReference type="Proteomes" id="UP000078595">
    <property type="component" value="Chromosome 1"/>
</dbReference>
<dbReference type="EMBL" id="CP144530">
    <property type="protein sequence ID" value="WWC58321.1"/>
    <property type="molecule type" value="Genomic_DNA"/>
</dbReference>
<dbReference type="OrthoDB" id="3361393at2759"/>
<keyword evidence="1" id="KW-0472">Membrane</keyword>
<reference evidence="3" key="2">
    <citation type="submission" date="2013-07" db="EMBL/GenBank/DDBJ databases">
        <authorList>
            <consortium name="The Broad Institute Genome Sequencing Platform"/>
            <person name="Cuomo C."/>
            <person name="Litvintseva A."/>
            <person name="Chen Y."/>
            <person name="Heitman J."/>
            <person name="Sun S."/>
            <person name="Springer D."/>
            <person name="Dromer F."/>
            <person name="Young S.K."/>
            <person name="Zeng Q."/>
            <person name="Gargeya S."/>
            <person name="Fitzgerald M."/>
            <person name="Abouelleil A."/>
            <person name="Alvarado L."/>
            <person name="Berlin A.M."/>
            <person name="Chapman S.B."/>
            <person name="Dewar J."/>
            <person name="Goldberg J."/>
            <person name="Griggs A."/>
            <person name="Gujja S."/>
            <person name="Hansen M."/>
            <person name="Howarth C."/>
            <person name="Imamovic A."/>
            <person name="Larimer J."/>
            <person name="McCowan C."/>
            <person name="Murphy C."/>
            <person name="Pearson M."/>
            <person name="Priest M."/>
            <person name="Roberts A."/>
            <person name="Saif S."/>
            <person name="Shea T."/>
            <person name="Sykes S."/>
            <person name="Wortman J."/>
            <person name="Nusbaum C."/>
            <person name="Birren B."/>
        </authorList>
    </citation>
    <scope>NUCLEOTIDE SEQUENCE</scope>
    <source>
        <strain evidence="3">CBS 10117</strain>
    </source>
</reference>
<keyword evidence="1" id="KW-0812">Transmembrane</keyword>
<keyword evidence="4" id="KW-1185">Reference proteome</keyword>
<protein>
    <submittedName>
        <fullName evidence="2">Uncharacterized protein</fullName>
    </submittedName>
</protein>
<evidence type="ECO:0000313" key="2">
    <source>
        <dbReference type="EMBL" id="OBR89042.1"/>
    </source>
</evidence>
<reference evidence="3" key="3">
    <citation type="submission" date="2024-02" db="EMBL/GenBank/DDBJ databases">
        <title>Comparative genomics of Cryptococcus and Kwoniella reveals pathogenesis evolution and contrasting modes of karyotype evolution via chromosome fusion or intercentromeric recombination.</title>
        <authorList>
            <person name="Coelho M.A."/>
            <person name="David-Palma M."/>
            <person name="Shea T."/>
            <person name="Bowers K."/>
            <person name="McGinley-Smith S."/>
            <person name="Mohammad A.W."/>
            <person name="Gnirke A."/>
            <person name="Yurkov A.M."/>
            <person name="Nowrousian M."/>
            <person name="Sun S."/>
            <person name="Cuomo C.A."/>
            <person name="Heitman J."/>
        </authorList>
    </citation>
    <scope>NUCLEOTIDE SEQUENCE</scope>
    <source>
        <strain evidence="3">CBS 10117</strain>
    </source>
</reference>
<feature type="transmembrane region" description="Helical" evidence="1">
    <location>
        <begin position="119"/>
        <end position="142"/>
    </location>
</feature>
<gene>
    <name evidence="2" type="ORF">I303_00864</name>
    <name evidence="3" type="ORF">I303_100861</name>
</gene>
<feature type="transmembrane region" description="Helical" evidence="1">
    <location>
        <begin position="20"/>
        <end position="37"/>
    </location>
</feature>